<comment type="caution">
    <text evidence="2">The sequence shown here is derived from an EMBL/GenBank/DDBJ whole genome shotgun (WGS) entry which is preliminary data.</text>
</comment>
<evidence type="ECO:0000313" key="3">
    <source>
        <dbReference type="Proteomes" id="UP000035900"/>
    </source>
</evidence>
<protein>
    <recommendedName>
        <fullName evidence="4">Lipoprotein</fullName>
    </recommendedName>
</protein>
<proteinExistence type="predicted"/>
<dbReference type="OrthoDB" id="9781289at2"/>
<sequence>MKSIIHLLLAGLLVTAISCQRTDEPAAPSNNPEVQFFNLKVGSRWVYKTYSNSDFTAPNNPYFFTGRIDSVSIVGTVNVQGFTFAKERTKIIDPNSNMNGQVIYNYLRVNSKGHLVCYPTLENVTVTETGGHVRHPGKDFDYNYSSEVKTGPEVIGNLFYKLEKNKSISVEGAQYVASPYEGKFTPVPTQPNLLPKTQEISYTSGLGKVREICHQVSGKAFLETRLVSMNIMN</sequence>
<dbReference type="PATRIC" id="fig|1304281.5.peg.138"/>
<name>A0A0J7J3X7_9FLAO</name>
<dbReference type="PROSITE" id="PS51257">
    <property type="entry name" value="PROKAR_LIPOPROTEIN"/>
    <property type="match status" value="1"/>
</dbReference>
<feature type="chain" id="PRO_5005289175" description="Lipoprotein" evidence="1">
    <location>
        <begin position="22"/>
        <end position="233"/>
    </location>
</feature>
<dbReference type="RefSeq" id="WP_048498161.1">
    <property type="nucleotide sequence ID" value="NZ_LFNG01000001.1"/>
</dbReference>
<dbReference type="AlphaFoldDB" id="A0A0J7J3X7"/>
<gene>
    <name evidence="2" type="ORF">ACM44_00645</name>
</gene>
<dbReference type="EMBL" id="LFNG01000001">
    <property type="protein sequence ID" value="KMQ72636.1"/>
    <property type="molecule type" value="Genomic_DNA"/>
</dbReference>
<keyword evidence="3" id="KW-1185">Reference proteome</keyword>
<dbReference type="STRING" id="1304281.ACM44_00645"/>
<evidence type="ECO:0000313" key="2">
    <source>
        <dbReference type="EMBL" id="KMQ72636.1"/>
    </source>
</evidence>
<reference evidence="2 3" key="1">
    <citation type="journal article" date="2004" name="Int. J. Syst. Evol. Microbiol.">
        <title>Kaistella koreensis gen. nov., sp. nov., a novel member of the Chryseobacterium-Bergeyella-Riemerella branch.</title>
        <authorList>
            <person name="Kim M.K."/>
            <person name="Im W.T."/>
            <person name="Shin Y.K."/>
            <person name="Lim J.H."/>
            <person name="Kim S.H."/>
            <person name="Lee B.C."/>
            <person name="Park M.Y."/>
            <person name="Lee K.Y."/>
            <person name="Lee S.T."/>
        </authorList>
    </citation>
    <scope>NUCLEOTIDE SEQUENCE [LARGE SCALE GENOMIC DNA]</scope>
    <source>
        <strain evidence="2 3">CCUG 49689</strain>
    </source>
</reference>
<evidence type="ECO:0000256" key="1">
    <source>
        <dbReference type="SAM" id="SignalP"/>
    </source>
</evidence>
<accession>A0A0J7J3X7</accession>
<evidence type="ECO:0008006" key="4">
    <source>
        <dbReference type="Google" id="ProtNLM"/>
    </source>
</evidence>
<feature type="signal peptide" evidence="1">
    <location>
        <begin position="1"/>
        <end position="21"/>
    </location>
</feature>
<keyword evidence="1" id="KW-0732">Signal</keyword>
<organism evidence="2 3">
    <name type="scientific">Chryseobacterium koreense CCUG 49689</name>
    <dbReference type="NCBI Taxonomy" id="1304281"/>
    <lineage>
        <taxon>Bacteria</taxon>
        <taxon>Pseudomonadati</taxon>
        <taxon>Bacteroidota</taxon>
        <taxon>Flavobacteriia</taxon>
        <taxon>Flavobacteriales</taxon>
        <taxon>Weeksellaceae</taxon>
        <taxon>Chryseobacterium group</taxon>
        <taxon>Chryseobacterium</taxon>
    </lineage>
</organism>
<dbReference type="Proteomes" id="UP000035900">
    <property type="component" value="Unassembled WGS sequence"/>
</dbReference>